<proteinExistence type="predicted"/>
<dbReference type="EMBL" id="QKYT01000136">
    <property type="protein sequence ID" value="RIA92051.1"/>
    <property type="molecule type" value="Genomic_DNA"/>
</dbReference>
<organism evidence="2 3">
    <name type="scientific">Glomus cerebriforme</name>
    <dbReference type="NCBI Taxonomy" id="658196"/>
    <lineage>
        <taxon>Eukaryota</taxon>
        <taxon>Fungi</taxon>
        <taxon>Fungi incertae sedis</taxon>
        <taxon>Mucoromycota</taxon>
        <taxon>Glomeromycotina</taxon>
        <taxon>Glomeromycetes</taxon>
        <taxon>Glomerales</taxon>
        <taxon>Glomeraceae</taxon>
        <taxon>Glomus</taxon>
    </lineage>
</organism>
<keyword evidence="3" id="KW-1185">Reference proteome</keyword>
<evidence type="ECO:0000313" key="3">
    <source>
        <dbReference type="Proteomes" id="UP000265703"/>
    </source>
</evidence>
<accession>A0A397TAN0</accession>
<name>A0A397TAN0_9GLOM</name>
<protein>
    <submittedName>
        <fullName evidence="2">Uncharacterized protein</fullName>
    </submittedName>
</protein>
<sequence length="153" mass="17557">MFERKILADSYKLLLELIRDLIPIQKNLNINDNPILEESRLGKENGSLSSSVWNEKENGSSSSSVQNRKGKCSILESKMVLFAFRLTLLRFRYLELENDSALKTETKINILTECFFSFVDSTLKIETNVLTERFFFFCKFAPGLGIPKSNAFI</sequence>
<comment type="caution">
    <text evidence="2">The sequence shown here is derived from an EMBL/GenBank/DDBJ whole genome shotgun (WGS) entry which is preliminary data.</text>
</comment>
<reference evidence="2 3" key="1">
    <citation type="submission" date="2018-06" db="EMBL/GenBank/DDBJ databases">
        <title>Comparative genomics reveals the genomic features of Rhizophagus irregularis, R. cerebriforme, R. diaphanum and Gigaspora rosea, and their symbiotic lifestyle signature.</title>
        <authorList>
            <person name="Morin E."/>
            <person name="San Clemente H."/>
            <person name="Chen E.C.H."/>
            <person name="De La Providencia I."/>
            <person name="Hainaut M."/>
            <person name="Kuo A."/>
            <person name="Kohler A."/>
            <person name="Murat C."/>
            <person name="Tang N."/>
            <person name="Roy S."/>
            <person name="Loubradou J."/>
            <person name="Henrissat B."/>
            <person name="Grigoriev I.V."/>
            <person name="Corradi N."/>
            <person name="Roux C."/>
            <person name="Martin F.M."/>
        </authorList>
    </citation>
    <scope>NUCLEOTIDE SEQUENCE [LARGE SCALE GENOMIC DNA]</scope>
    <source>
        <strain evidence="2 3">DAOM 227022</strain>
    </source>
</reference>
<dbReference type="AlphaFoldDB" id="A0A397TAN0"/>
<evidence type="ECO:0000256" key="1">
    <source>
        <dbReference type="SAM" id="MobiDB-lite"/>
    </source>
</evidence>
<evidence type="ECO:0000313" key="2">
    <source>
        <dbReference type="EMBL" id="RIA92051.1"/>
    </source>
</evidence>
<gene>
    <name evidence="2" type="ORF">C1645_736645</name>
</gene>
<feature type="region of interest" description="Disordered" evidence="1">
    <location>
        <begin position="47"/>
        <end position="67"/>
    </location>
</feature>
<dbReference type="Proteomes" id="UP000265703">
    <property type="component" value="Unassembled WGS sequence"/>
</dbReference>